<dbReference type="PANTHER" id="PTHR47751:SF1">
    <property type="entry name" value="SUPERFAMILY HYDROLASE, PUTATIVE (AFU_ORTHOLOGUE AFUA_2G16580)-RELATED"/>
    <property type="match status" value="1"/>
</dbReference>
<protein>
    <recommendedName>
        <fullName evidence="2">AB hydrolase-1 domain-containing protein</fullName>
    </recommendedName>
</protein>
<keyword evidence="3" id="KW-0614">Plasmid</keyword>
<dbReference type="Pfam" id="PF12697">
    <property type="entry name" value="Abhydrolase_6"/>
    <property type="match status" value="1"/>
</dbReference>
<dbReference type="RefSeq" id="WP_264777671.1">
    <property type="nucleotide sequence ID" value="NZ_AP026561.1"/>
</dbReference>
<dbReference type="PANTHER" id="PTHR47751">
    <property type="entry name" value="SUPERFAMILY HYDROLASE, PUTATIVE (AFU_ORTHOLOGUE AFUA_2G16580)-RELATED"/>
    <property type="match status" value="1"/>
</dbReference>
<feature type="compositionally biased region" description="Polar residues" evidence="1">
    <location>
        <begin position="1"/>
        <end position="19"/>
    </location>
</feature>
<evidence type="ECO:0000313" key="4">
    <source>
        <dbReference type="Proteomes" id="UP001064971"/>
    </source>
</evidence>
<evidence type="ECO:0000256" key="1">
    <source>
        <dbReference type="SAM" id="MobiDB-lite"/>
    </source>
</evidence>
<dbReference type="InterPro" id="IPR051411">
    <property type="entry name" value="Polyketide_trans_af380"/>
</dbReference>
<accession>A0ABN6RKJ1</accession>
<feature type="region of interest" description="Disordered" evidence="1">
    <location>
        <begin position="1"/>
        <end position="22"/>
    </location>
</feature>
<evidence type="ECO:0000259" key="2">
    <source>
        <dbReference type="Pfam" id="PF12697"/>
    </source>
</evidence>
<organism evidence="3 4">
    <name type="scientific">Deinococcus aetherius</name>
    <dbReference type="NCBI Taxonomy" id="200252"/>
    <lineage>
        <taxon>Bacteria</taxon>
        <taxon>Thermotogati</taxon>
        <taxon>Deinococcota</taxon>
        <taxon>Deinococci</taxon>
        <taxon>Deinococcales</taxon>
        <taxon>Deinococcaceae</taxon>
        <taxon>Deinococcus</taxon>
    </lineage>
</organism>
<reference evidence="3" key="1">
    <citation type="submission" date="2022-07" db="EMBL/GenBank/DDBJ databases">
        <title>Complete Genome Sequence of the Radioresistant Bacterium Deinococcus aetherius ST0316, Isolated from the Air Dust collected in Lower Stratosphere above Japan.</title>
        <authorList>
            <person name="Satoh K."/>
            <person name="Hagiwara K."/>
            <person name="Katsumata K."/>
            <person name="Kubo A."/>
            <person name="Yokobori S."/>
            <person name="Yamagishi A."/>
            <person name="Oono Y."/>
            <person name="Narumi I."/>
        </authorList>
    </citation>
    <scope>NUCLEOTIDE SEQUENCE</scope>
    <source>
        <strain evidence="3">ST0316</strain>
        <plasmid evidence="3">pDAETH-1</plasmid>
    </source>
</reference>
<dbReference type="Gene3D" id="3.40.50.1820">
    <property type="entry name" value="alpha/beta hydrolase"/>
    <property type="match status" value="1"/>
</dbReference>
<dbReference type="InterPro" id="IPR029058">
    <property type="entry name" value="AB_hydrolase_fold"/>
</dbReference>
<feature type="domain" description="AB hydrolase-1" evidence="2">
    <location>
        <begin position="56"/>
        <end position="310"/>
    </location>
</feature>
<name>A0ABN6RKJ1_9DEIO</name>
<dbReference type="Proteomes" id="UP001064971">
    <property type="component" value="Plasmid pDAETH-1"/>
</dbReference>
<evidence type="ECO:0000313" key="3">
    <source>
        <dbReference type="EMBL" id="BDP43828.1"/>
    </source>
</evidence>
<proteinExistence type="predicted"/>
<dbReference type="InterPro" id="IPR000073">
    <property type="entry name" value="AB_hydrolase_1"/>
</dbReference>
<sequence>MTQVNSQPGVSPDDPSSTVHGEPRMTRLSFESEGVPLVAHLFLPPTHQEGERLPALLVAGSWTTVKEQMANLYARKLARLGFATLTFDFRSYGESGGDVREYESPPRKIVDLQRASEFLATLPQVDGERVGGLAVCASAGYMAHAIAQGAALRAFATIAAWMHDPGTVGSIYGGEEGVRRRIERGEAARRQYEQTGEVEYVPAESDTDQDAAMVGVPYYSDPTRGNIPAWRNAFAVMSWPEWLGFDALSPAPRITVPSLFIHSDDSALPDNVRRFYGAVAGPKTLHWAQGAHIDFYDREELTQPAAEVAAAHFHAALR</sequence>
<keyword evidence="4" id="KW-1185">Reference proteome</keyword>
<dbReference type="Gene3D" id="1.10.10.800">
    <property type="match status" value="1"/>
</dbReference>
<gene>
    <name evidence="3" type="ORF">DAETH_37970</name>
</gene>
<dbReference type="EMBL" id="AP026561">
    <property type="protein sequence ID" value="BDP43828.1"/>
    <property type="molecule type" value="Genomic_DNA"/>
</dbReference>
<geneLocation type="plasmid" evidence="3 4">
    <name>pDAETH-1</name>
</geneLocation>
<dbReference type="SUPFAM" id="SSF53474">
    <property type="entry name" value="alpha/beta-Hydrolases"/>
    <property type="match status" value="1"/>
</dbReference>